<protein>
    <submittedName>
        <fullName evidence="2">Transposase</fullName>
    </submittedName>
</protein>
<evidence type="ECO:0000259" key="1">
    <source>
        <dbReference type="Pfam" id="PF13276"/>
    </source>
</evidence>
<evidence type="ECO:0000313" key="2">
    <source>
        <dbReference type="EMBL" id="QSQ20278.1"/>
    </source>
</evidence>
<dbReference type="InterPro" id="IPR025948">
    <property type="entry name" value="HTH-like_dom"/>
</dbReference>
<keyword evidence="3" id="KW-1185">Reference proteome</keyword>
<proteinExistence type="predicted"/>
<sequence>MVEVAAIHQESRSTYGSPRKYVELRARSRLVSEKSVACLMRPSASV</sequence>
<reference evidence="2 3" key="1">
    <citation type="submission" date="2021-02" db="EMBL/GenBank/DDBJ databases">
        <title>De Novo genome assembly of isolated myxobacteria.</title>
        <authorList>
            <person name="Stevens D.C."/>
        </authorList>
    </citation>
    <scope>NUCLEOTIDE SEQUENCE [LARGE SCALE GENOMIC DNA]</scope>
    <source>
        <strain evidence="3">SCPEA02</strain>
    </source>
</reference>
<organism evidence="2 3">
    <name type="scientific">Pyxidicoccus parkwayensis</name>
    <dbReference type="NCBI Taxonomy" id="2813578"/>
    <lineage>
        <taxon>Bacteria</taxon>
        <taxon>Pseudomonadati</taxon>
        <taxon>Myxococcota</taxon>
        <taxon>Myxococcia</taxon>
        <taxon>Myxococcales</taxon>
        <taxon>Cystobacterineae</taxon>
        <taxon>Myxococcaceae</taxon>
        <taxon>Pyxidicoccus</taxon>
    </lineage>
</organism>
<dbReference type="EMBL" id="CP071090">
    <property type="protein sequence ID" value="QSQ20278.1"/>
    <property type="molecule type" value="Genomic_DNA"/>
</dbReference>
<name>A0ABX7NPC0_9BACT</name>
<accession>A0ABX7NPC0</accession>
<dbReference type="Pfam" id="PF13276">
    <property type="entry name" value="HTH_21"/>
    <property type="match status" value="1"/>
</dbReference>
<gene>
    <name evidence="2" type="ORF">JY651_34165</name>
</gene>
<dbReference type="Proteomes" id="UP000662747">
    <property type="component" value="Chromosome"/>
</dbReference>
<evidence type="ECO:0000313" key="3">
    <source>
        <dbReference type="Proteomes" id="UP000662747"/>
    </source>
</evidence>
<feature type="domain" description="HTH-like" evidence="1">
    <location>
        <begin position="3"/>
        <end position="41"/>
    </location>
</feature>